<dbReference type="Gene3D" id="3.40.50.720">
    <property type="entry name" value="NAD(P)-binding Rossmann-like Domain"/>
    <property type="match status" value="1"/>
</dbReference>
<proteinExistence type="inferred from homology"/>
<reference evidence="6 7" key="1">
    <citation type="submission" date="2023-09" db="EMBL/GenBank/DDBJ databases">
        <authorList>
            <person name="Page C.A."/>
            <person name="Perez-Diaz I.M."/>
        </authorList>
    </citation>
    <scope>NUCLEOTIDE SEQUENCE [LARGE SCALE GENOMIC DNA]</scope>
    <source>
        <strain evidence="6 7">Ll15</strain>
    </source>
</reference>
<dbReference type="RefSeq" id="WP_319837490.1">
    <property type="nucleotide sequence ID" value="NZ_CP137624.1"/>
</dbReference>
<keyword evidence="2 4" id="KW-0862">Zinc</keyword>
<dbReference type="EMBL" id="CP137624">
    <property type="protein sequence ID" value="WPK12813.1"/>
    <property type="molecule type" value="Genomic_DNA"/>
</dbReference>
<evidence type="ECO:0000256" key="1">
    <source>
        <dbReference type="ARBA" id="ARBA00022723"/>
    </source>
</evidence>
<dbReference type="InterPro" id="IPR011032">
    <property type="entry name" value="GroES-like_sf"/>
</dbReference>
<dbReference type="InterPro" id="IPR013154">
    <property type="entry name" value="ADH-like_N"/>
</dbReference>
<dbReference type="InterPro" id="IPR020843">
    <property type="entry name" value="ER"/>
</dbReference>
<dbReference type="PANTHER" id="PTHR43401:SF2">
    <property type="entry name" value="L-THREONINE 3-DEHYDROGENASE"/>
    <property type="match status" value="1"/>
</dbReference>
<dbReference type="CDD" id="cd08231">
    <property type="entry name" value="MDR_TM0436_like"/>
    <property type="match status" value="1"/>
</dbReference>
<dbReference type="InterPro" id="IPR002328">
    <property type="entry name" value="ADH_Zn_CS"/>
</dbReference>
<evidence type="ECO:0000259" key="5">
    <source>
        <dbReference type="SMART" id="SM00829"/>
    </source>
</evidence>
<sequence length="369" mass="40792">MIPKYSKAAVLRKFGEDLQIEDVPIPEKIEENAILVKNKISSICGTDVHLWQGELNLKVDLPVILGHEMVGEIIKLGAGVEVDSLGNELKVGDRVIWAHGDCGTCYYCTVEKKPTLCTHRRQYMYETMEKYPYLMGGFSEYGYILPNSGRVKVPATVSSKLASLCSCAFRSVMNSFNQLGKISSEDNIVIQGTGPLGLLAICVAKKAGAKNVIAIGGPKERLELAKDMGADYIIDIAEVRTTEERQAKINEVTNHLGADIVMEYSGFPGAVEEGLQYIRKNGKYVIVGQLGSGKVEIMPSLITAKNLTLIGSYSGDISHYYQALCFVEKYQHEVPFEKLITNEYPLKDINEALKNMKAFKEIKPLVILD</sequence>
<protein>
    <submittedName>
        <fullName evidence="6">Zinc-binding dehydrogenase</fullName>
    </submittedName>
</protein>
<keyword evidence="3" id="KW-0560">Oxidoreductase</keyword>
<dbReference type="Proteomes" id="UP001322664">
    <property type="component" value="Chromosome"/>
</dbReference>
<gene>
    <name evidence="6" type="ORF">R6U77_03665</name>
</gene>
<evidence type="ECO:0000313" key="7">
    <source>
        <dbReference type="Proteomes" id="UP001322664"/>
    </source>
</evidence>
<keyword evidence="7" id="KW-1185">Reference proteome</keyword>
<evidence type="ECO:0000256" key="4">
    <source>
        <dbReference type="RuleBase" id="RU361277"/>
    </source>
</evidence>
<evidence type="ECO:0000313" key="6">
    <source>
        <dbReference type="EMBL" id="WPK12813.1"/>
    </source>
</evidence>
<dbReference type="PANTHER" id="PTHR43401">
    <property type="entry name" value="L-THREONINE 3-DEHYDROGENASE"/>
    <property type="match status" value="1"/>
</dbReference>
<dbReference type="SUPFAM" id="SSF50129">
    <property type="entry name" value="GroES-like"/>
    <property type="match status" value="1"/>
</dbReference>
<feature type="domain" description="Enoyl reductase (ER)" evidence="5">
    <location>
        <begin position="15"/>
        <end position="367"/>
    </location>
</feature>
<evidence type="ECO:0000256" key="2">
    <source>
        <dbReference type="ARBA" id="ARBA00022833"/>
    </source>
</evidence>
<dbReference type="PROSITE" id="PS00059">
    <property type="entry name" value="ADH_ZINC"/>
    <property type="match status" value="1"/>
</dbReference>
<comment type="similarity">
    <text evidence="4">Belongs to the zinc-containing alcohol dehydrogenase family.</text>
</comment>
<name>A0ABZ0S1B5_9BACI</name>
<dbReference type="Pfam" id="PF00107">
    <property type="entry name" value="ADH_zinc_N"/>
    <property type="match status" value="1"/>
</dbReference>
<evidence type="ECO:0000256" key="3">
    <source>
        <dbReference type="ARBA" id="ARBA00023002"/>
    </source>
</evidence>
<dbReference type="Gene3D" id="3.90.180.10">
    <property type="entry name" value="Medium-chain alcohol dehydrogenases, catalytic domain"/>
    <property type="match status" value="1"/>
</dbReference>
<keyword evidence="1 4" id="KW-0479">Metal-binding</keyword>
<dbReference type="InterPro" id="IPR050129">
    <property type="entry name" value="Zn_alcohol_dh"/>
</dbReference>
<dbReference type="SUPFAM" id="SSF51735">
    <property type="entry name" value="NAD(P)-binding Rossmann-fold domains"/>
    <property type="match status" value="1"/>
</dbReference>
<dbReference type="InterPro" id="IPR036291">
    <property type="entry name" value="NAD(P)-bd_dom_sf"/>
</dbReference>
<organism evidence="6 7">
    <name type="scientific">Lysinibacillus louembei</name>
    <dbReference type="NCBI Taxonomy" id="1470088"/>
    <lineage>
        <taxon>Bacteria</taxon>
        <taxon>Bacillati</taxon>
        <taxon>Bacillota</taxon>
        <taxon>Bacilli</taxon>
        <taxon>Bacillales</taxon>
        <taxon>Bacillaceae</taxon>
        <taxon>Lysinibacillus</taxon>
    </lineage>
</organism>
<dbReference type="InterPro" id="IPR013149">
    <property type="entry name" value="ADH-like_C"/>
</dbReference>
<accession>A0ABZ0S1B5</accession>
<dbReference type="Pfam" id="PF08240">
    <property type="entry name" value="ADH_N"/>
    <property type="match status" value="1"/>
</dbReference>
<comment type="cofactor">
    <cofactor evidence="4">
        <name>Zn(2+)</name>
        <dbReference type="ChEBI" id="CHEBI:29105"/>
    </cofactor>
</comment>
<dbReference type="SMART" id="SM00829">
    <property type="entry name" value="PKS_ER"/>
    <property type="match status" value="1"/>
</dbReference>